<evidence type="ECO:0000313" key="2">
    <source>
        <dbReference type="Proteomes" id="UP000027730"/>
    </source>
</evidence>
<dbReference type="GeneID" id="25417759"/>
<dbReference type="AlphaFoldDB" id="A0A074W530"/>
<dbReference type="InterPro" id="IPR017853">
    <property type="entry name" value="GH"/>
</dbReference>
<dbReference type="RefSeq" id="XP_013422418.1">
    <property type="nucleotide sequence ID" value="XM_013566964.1"/>
</dbReference>
<proteinExistence type="predicted"/>
<dbReference type="OrthoDB" id="3032304at2759"/>
<gene>
    <name evidence="1" type="ORF">M436DRAFT_86604</name>
</gene>
<dbReference type="GO" id="GO:0000272">
    <property type="term" value="P:polysaccharide catabolic process"/>
    <property type="evidence" value="ECO:0007669"/>
    <property type="project" value="TreeGrafter"/>
</dbReference>
<dbReference type="HOGENOM" id="CLU_2096414_0_0_1"/>
<keyword evidence="1" id="KW-0378">Hydrolase</keyword>
<keyword evidence="2" id="KW-1185">Reference proteome</keyword>
<dbReference type="GO" id="GO:0016787">
    <property type="term" value="F:hydrolase activity"/>
    <property type="evidence" value="ECO:0007669"/>
    <property type="project" value="UniProtKB-KW"/>
</dbReference>
<protein>
    <submittedName>
        <fullName evidence="1">Glycoside hydrolase</fullName>
    </submittedName>
</protein>
<dbReference type="STRING" id="1043004.A0A074W530"/>
<dbReference type="PANTHER" id="PTHR43576">
    <property type="entry name" value="ALPHA-L-ARABINOFURANOSIDASE C-RELATED"/>
    <property type="match status" value="1"/>
</dbReference>
<reference evidence="1 2" key="1">
    <citation type="journal article" date="2014" name="BMC Genomics">
        <title>Genome sequencing of four Aureobasidium pullulans varieties: biotechnological potential, stress tolerance, and description of new species.</title>
        <authorList>
            <person name="Gostin Ar C."/>
            <person name="Ohm R.A."/>
            <person name="Kogej T."/>
            <person name="Sonjak S."/>
            <person name="Turk M."/>
            <person name="Zajc J."/>
            <person name="Zalar P."/>
            <person name="Grube M."/>
            <person name="Sun H."/>
            <person name="Han J."/>
            <person name="Sharma A."/>
            <person name="Chiniquy J."/>
            <person name="Ngan C.Y."/>
            <person name="Lipzen A."/>
            <person name="Barry K."/>
            <person name="Grigoriev I.V."/>
            <person name="Gunde-Cimerman N."/>
        </authorList>
    </citation>
    <scope>NUCLEOTIDE SEQUENCE [LARGE SCALE GENOMIC DNA]</scope>
    <source>
        <strain evidence="1 2">CBS 147.97</strain>
    </source>
</reference>
<dbReference type="PANTHER" id="PTHR43576:SF3">
    <property type="entry name" value="ALPHA-L-ARABINOFURANOSIDASE C"/>
    <property type="match status" value="1"/>
</dbReference>
<organism evidence="1 2">
    <name type="scientific">Aureobasidium namibiae CBS 147.97</name>
    <dbReference type="NCBI Taxonomy" id="1043004"/>
    <lineage>
        <taxon>Eukaryota</taxon>
        <taxon>Fungi</taxon>
        <taxon>Dikarya</taxon>
        <taxon>Ascomycota</taxon>
        <taxon>Pezizomycotina</taxon>
        <taxon>Dothideomycetes</taxon>
        <taxon>Dothideomycetidae</taxon>
        <taxon>Dothideales</taxon>
        <taxon>Saccotheciaceae</taxon>
        <taxon>Aureobasidium</taxon>
    </lineage>
</organism>
<dbReference type="EMBL" id="KL584734">
    <property type="protein sequence ID" value="KEQ68235.1"/>
    <property type="molecule type" value="Genomic_DNA"/>
</dbReference>
<dbReference type="Proteomes" id="UP000027730">
    <property type="component" value="Unassembled WGS sequence"/>
</dbReference>
<dbReference type="Gene3D" id="3.20.20.80">
    <property type="entry name" value="Glycosidases"/>
    <property type="match status" value="1"/>
</dbReference>
<sequence>MFMEASTEHMGSCGVYDPGNPLSDENVFRKDVIETSKDFNCLIPRHPGGKSWCQVVGREPYFALNFGTGTLDEALDWLEYCNPDKNAYPANLNRKLGHDKPYNVGWVYMSIINERL</sequence>
<evidence type="ECO:0000313" key="1">
    <source>
        <dbReference type="EMBL" id="KEQ68235.1"/>
    </source>
</evidence>
<name>A0A074W530_9PEZI</name>
<accession>A0A074W530</accession>
<dbReference type="SUPFAM" id="SSF51445">
    <property type="entry name" value="(Trans)glycosidases"/>
    <property type="match status" value="1"/>
</dbReference>